<dbReference type="EMBL" id="LK391969">
    <property type="protein sequence ID" value="CEF27792.1"/>
    <property type="molecule type" value="Genomic_DNA"/>
</dbReference>
<protein>
    <submittedName>
        <fullName evidence="5">Restriction modification system DNA specificity domain-containing protein</fullName>
    </submittedName>
</protein>
<sequence>MSSEWKEITVGEVSLVITKGTTPTTVGHSFKDAGVRFVKVETLTDEGRFIDDKFAYISEQAHSILSRSQLRENDVLFTIAGTIGRTGIVGSRYLPANTNQAVAIVRPVTDIIIPKFLRYVFSNPSFTRNAQSKTVQSVQANFSLGELRKAKFFLPPLKTQWAIVSLLGALDDRITLLRETNATLEAIAQALFKSWFVDFDPVRAKAEGRQPEGMDAATAALFPDSFEESELALVPKGWGFGVLGDLADLNPESWSAKRRPETVAYIDLANAKENVIAEITDYPFDDAPSRARRVLRDGDTIVGTVRPGNRSFAFIANAAENLTGSTGFAVLRPKCTENTEFVYLAATLDASIDHLTHIADGGAYPAVRPEVVAGLSTVLPPIQILMAFHEIAKTLFVRLTESHEQAQTLTQLRDTLLPRLISGKLRLPEAETILEKAL</sequence>
<dbReference type="REBASE" id="172759">
    <property type="entry name" value="S.Psp12ORF2751P"/>
</dbReference>
<dbReference type="OrthoDB" id="9798929at2"/>
<dbReference type="InterPro" id="IPR044946">
    <property type="entry name" value="Restrct_endonuc_typeI_TRD_sf"/>
</dbReference>
<accession>A0A078MLP9</accession>
<dbReference type="PANTHER" id="PTHR30408">
    <property type="entry name" value="TYPE-1 RESTRICTION ENZYME ECOKI SPECIFICITY PROTEIN"/>
    <property type="match status" value="1"/>
</dbReference>
<dbReference type="GO" id="GO:0003677">
    <property type="term" value="F:DNA binding"/>
    <property type="evidence" value="ECO:0007669"/>
    <property type="project" value="UniProtKB-KW"/>
</dbReference>
<evidence type="ECO:0000259" key="4">
    <source>
        <dbReference type="Pfam" id="PF01420"/>
    </source>
</evidence>
<evidence type="ECO:0000313" key="5">
    <source>
        <dbReference type="EMBL" id="CEA06367.1"/>
    </source>
</evidence>
<dbReference type="InterPro" id="IPR000055">
    <property type="entry name" value="Restrct_endonuc_typeI_TRD"/>
</dbReference>
<keyword evidence="3" id="KW-0238">DNA-binding</keyword>
<comment type="similarity">
    <text evidence="1">Belongs to the type-I restriction system S methylase family.</text>
</comment>
<reference evidence="5" key="1">
    <citation type="submission" date="2014-07" db="EMBL/GenBank/DDBJ databases">
        <authorList>
            <person name="Urmite Genomes Urmite Genomes"/>
        </authorList>
    </citation>
    <scope>NUCLEOTIDE SEQUENCE</scope>
    <source>
        <strain evidence="5">12M76_air</strain>
    </source>
</reference>
<dbReference type="GO" id="GO:0009307">
    <property type="term" value="P:DNA restriction-modification system"/>
    <property type="evidence" value="ECO:0007669"/>
    <property type="project" value="UniProtKB-KW"/>
</dbReference>
<evidence type="ECO:0000256" key="1">
    <source>
        <dbReference type="ARBA" id="ARBA00010923"/>
    </source>
</evidence>
<proteinExistence type="inferred from homology"/>
<dbReference type="CDD" id="cd17246">
    <property type="entry name" value="RMtype1_S_SonII-TRD2-CR2_like"/>
    <property type="match status" value="1"/>
</dbReference>
<evidence type="ECO:0000256" key="2">
    <source>
        <dbReference type="ARBA" id="ARBA00022747"/>
    </source>
</evidence>
<dbReference type="AlphaFoldDB" id="A0A078MLP9"/>
<feature type="domain" description="Type I restriction modification DNA specificity" evidence="4">
    <location>
        <begin position="3"/>
        <end position="185"/>
    </location>
</feature>
<dbReference type="Gene3D" id="3.90.220.20">
    <property type="entry name" value="DNA methylase specificity domains"/>
    <property type="match status" value="2"/>
</dbReference>
<dbReference type="SUPFAM" id="SSF116734">
    <property type="entry name" value="DNA methylase specificity domain"/>
    <property type="match status" value="2"/>
</dbReference>
<organism evidence="5">
    <name type="scientific">Pseudomonas saudimassiliensis</name>
    <dbReference type="NCBI Taxonomy" id="1461581"/>
    <lineage>
        <taxon>Bacteria</taxon>
        <taxon>Pseudomonadati</taxon>
        <taxon>Pseudomonadota</taxon>
        <taxon>Gammaproteobacteria</taxon>
        <taxon>Pseudomonadales</taxon>
        <taxon>Pseudomonadaceae</taxon>
        <taxon>Pseudomonas</taxon>
    </lineage>
</organism>
<name>A0A078MLP9_9PSED</name>
<dbReference type="InterPro" id="IPR052021">
    <property type="entry name" value="Type-I_RS_S_subunit"/>
</dbReference>
<dbReference type="PANTHER" id="PTHR30408:SF13">
    <property type="entry name" value="TYPE I RESTRICTION ENZYME HINDI SPECIFICITY SUBUNIT"/>
    <property type="match status" value="1"/>
</dbReference>
<dbReference type="Pfam" id="PF01420">
    <property type="entry name" value="Methylase_S"/>
    <property type="match status" value="1"/>
</dbReference>
<dbReference type="PATRIC" id="fig|1461581.3.peg.2710"/>
<dbReference type="EMBL" id="LM997413">
    <property type="protein sequence ID" value="CEA06367.1"/>
    <property type="molecule type" value="Genomic_DNA"/>
</dbReference>
<evidence type="ECO:0000256" key="3">
    <source>
        <dbReference type="ARBA" id="ARBA00023125"/>
    </source>
</evidence>
<dbReference type="RefSeq" id="WP_044500821.1">
    <property type="nucleotide sequence ID" value="NZ_LK391969.1"/>
</dbReference>
<gene>
    <name evidence="5" type="ORF">BN1049_02752</name>
</gene>
<keyword evidence="2" id="KW-0680">Restriction system</keyword>